<dbReference type="AlphaFoldDB" id="A0A1I5AEF2"/>
<sequence>MNHITIMKYYTIHINDSGAIEDTDIKNIAGEKILICKMYDDPKFNNLNDILHSLKGYVLNEKALNIFKESNTIPFKISKAKVLRKEKVMGFIRKYKSYDFYELDLLDEKAEECYEWIDFEKSEVFAVESSQKKIKIRSHQETLDLIEINKSNPEKSYSFETLKIVFNKNFNSKIDLFKIPYYSWGIYVSEALKSKLESKNITDISFAENKEQIGKVWKPYFPKIEFD</sequence>
<organism evidence="1 2">
    <name type="scientific">Paenimyroides ummariense</name>
    <dbReference type="NCBI Taxonomy" id="913024"/>
    <lineage>
        <taxon>Bacteria</taxon>
        <taxon>Pseudomonadati</taxon>
        <taxon>Bacteroidota</taxon>
        <taxon>Flavobacteriia</taxon>
        <taxon>Flavobacteriales</taxon>
        <taxon>Flavobacteriaceae</taxon>
        <taxon>Paenimyroides</taxon>
    </lineage>
</organism>
<gene>
    <name evidence="1" type="ORF">SAMN05421741_10815</name>
</gene>
<name>A0A1I5AEF2_9FLAO</name>
<evidence type="ECO:0000313" key="2">
    <source>
        <dbReference type="Proteomes" id="UP000199036"/>
    </source>
</evidence>
<keyword evidence="2" id="KW-1185">Reference proteome</keyword>
<reference evidence="2" key="1">
    <citation type="submission" date="2016-10" db="EMBL/GenBank/DDBJ databases">
        <authorList>
            <person name="Varghese N."/>
            <person name="Submissions S."/>
        </authorList>
    </citation>
    <scope>NUCLEOTIDE SEQUENCE [LARGE SCALE GENOMIC DNA]</scope>
    <source>
        <strain evidence="2">DS-12</strain>
    </source>
</reference>
<accession>A0A1I5AEF2</accession>
<protein>
    <submittedName>
        <fullName evidence="1">Uncharacterized protein</fullName>
    </submittedName>
</protein>
<dbReference type="Proteomes" id="UP000199036">
    <property type="component" value="Unassembled WGS sequence"/>
</dbReference>
<proteinExistence type="predicted"/>
<evidence type="ECO:0000313" key="1">
    <source>
        <dbReference type="EMBL" id="SFN60861.1"/>
    </source>
</evidence>
<dbReference type="EMBL" id="FOVI01000008">
    <property type="protein sequence ID" value="SFN60861.1"/>
    <property type="molecule type" value="Genomic_DNA"/>
</dbReference>